<sequence>MQAHNWGKIIDMAWLPLTSFTAAGHPKSSISNDYGDTLEETAADRLLGHLIVASTDGFVRVVPVARHLVDRTQPVSIDEDYTLKCSPSVDEFISPILIAYDSLLPPCR</sequence>
<dbReference type="Proteomes" id="UP000784294">
    <property type="component" value="Unassembled WGS sequence"/>
</dbReference>
<dbReference type="OrthoDB" id="4703at2759"/>
<reference evidence="1" key="1">
    <citation type="submission" date="2018-11" db="EMBL/GenBank/DDBJ databases">
        <authorList>
            <consortium name="Pathogen Informatics"/>
        </authorList>
    </citation>
    <scope>NUCLEOTIDE SEQUENCE</scope>
</reference>
<accession>A0A3S5B3R3</accession>
<dbReference type="AlphaFoldDB" id="A0A3S5B3R3"/>
<keyword evidence="2" id="KW-1185">Reference proteome</keyword>
<evidence type="ECO:0000313" key="1">
    <source>
        <dbReference type="EMBL" id="VEL12385.1"/>
    </source>
</evidence>
<comment type="caution">
    <text evidence="1">The sequence shown here is derived from an EMBL/GenBank/DDBJ whole genome shotgun (WGS) entry which is preliminary data.</text>
</comment>
<dbReference type="EMBL" id="CAAALY010014620">
    <property type="protein sequence ID" value="VEL12385.1"/>
    <property type="molecule type" value="Genomic_DNA"/>
</dbReference>
<proteinExistence type="predicted"/>
<evidence type="ECO:0000313" key="2">
    <source>
        <dbReference type="Proteomes" id="UP000784294"/>
    </source>
</evidence>
<organism evidence="1 2">
    <name type="scientific">Protopolystoma xenopodis</name>
    <dbReference type="NCBI Taxonomy" id="117903"/>
    <lineage>
        <taxon>Eukaryota</taxon>
        <taxon>Metazoa</taxon>
        <taxon>Spiralia</taxon>
        <taxon>Lophotrochozoa</taxon>
        <taxon>Platyhelminthes</taxon>
        <taxon>Monogenea</taxon>
        <taxon>Polyopisthocotylea</taxon>
        <taxon>Polystomatidea</taxon>
        <taxon>Polystomatidae</taxon>
        <taxon>Protopolystoma</taxon>
    </lineage>
</organism>
<gene>
    <name evidence="1" type="ORF">PXEA_LOCUS5825</name>
</gene>
<protein>
    <submittedName>
        <fullName evidence="1">Uncharacterized protein</fullName>
    </submittedName>
</protein>
<name>A0A3S5B3R3_9PLAT</name>